<name>A0A4Z1A4A5_9LEPT</name>
<comment type="caution">
    <text evidence="3">The sequence shown here is derived from an EMBL/GenBank/DDBJ whole genome shotgun (WGS) entry which is preliminary data.</text>
</comment>
<keyword evidence="4" id="KW-1185">Reference proteome</keyword>
<dbReference type="Pfam" id="PF01458">
    <property type="entry name" value="SUFBD_core"/>
    <property type="match status" value="1"/>
</dbReference>
<dbReference type="PANTHER" id="PTHR43575:SF1">
    <property type="entry name" value="PROTEIN ABCI7, CHLOROPLASTIC"/>
    <property type="match status" value="1"/>
</dbReference>
<sequence>MNSSLKTNQFTINPALTQEFCQSLKKDWETISFPTEKMESFRKFPISSIPWEEVGFDPTNQKIGNLTENKDPGDSKTEPLLSETKQKEILDLIKSYLPKDFFVYLSILKAPQISISLCDGKFHLATETLFGDDAKFLFRIFYVPKGCSTQIQLKTETKHETESLHLLSVFDVWIAESDSVVEILDEENLDEDLIQFRSVFVLAKENASLKFHHFPFGGFRSKWFLTSHLLGKGGEVTVDGVSAIGKRNLKDMDMEMHHHADHTTSKISYKAIVTDRSHHVFTGNLIIPPNLRKVVAHQESFNLSLNKKARAEANPKLEVLAEDVSCTHGATVGDIDEEQFFYLLSRGLTPEESKSLLVTAFYGETIQSIGFDEETKRNLESSIHTILVGGK</sequence>
<dbReference type="SUPFAM" id="SSF101960">
    <property type="entry name" value="Stabilizer of iron transporter SufD"/>
    <property type="match status" value="1"/>
</dbReference>
<dbReference type="InterPro" id="IPR000825">
    <property type="entry name" value="SUF_FeS_clus_asmbl_SufBD_core"/>
</dbReference>
<accession>A0A4Z1A4A5</accession>
<evidence type="ECO:0000256" key="1">
    <source>
        <dbReference type="SAM" id="MobiDB-lite"/>
    </source>
</evidence>
<feature type="domain" description="SUF system FeS cluster assembly SufBD core" evidence="2">
    <location>
        <begin position="167"/>
        <end position="361"/>
    </location>
</feature>
<dbReference type="GO" id="GO:0016226">
    <property type="term" value="P:iron-sulfur cluster assembly"/>
    <property type="evidence" value="ECO:0007669"/>
    <property type="project" value="InterPro"/>
</dbReference>
<dbReference type="AlphaFoldDB" id="A0A4Z1A4A5"/>
<dbReference type="InterPro" id="IPR037284">
    <property type="entry name" value="SUF_FeS_clus_asmbl_SufBD_sf"/>
</dbReference>
<dbReference type="RefSeq" id="WP_135640350.1">
    <property type="nucleotide sequence ID" value="NZ_RQGH01000005.1"/>
</dbReference>
<reference evidence="3" key="1">
    <citation type="journal article" date="2019" name="PLoS Negl. Trop. Dis.">
        <title>Revisiting the worldwide diversity of Leptospira species in the environment.</title>
        <authorList>
            <person name="Vincent A.T."/>
            <person name="Schiettekatte O."/>
            <person name="Bourhy P."/>
            <person name="Veyrier F.J."/>
            <person name="Picardeau M."/>
        </authorList>
    </citation>
    <scope>NUCLEOTIDE SEQUENCE [LARGE SCALE GENOMIC DNA]</scope>
    <source>
        <strain evidence="3">201702451</strain>
    </source>
</reference>
<gene>
    <name evidence="3" type="ORF">EHQ62_00545</name>
</gene>
<feature type="region of interest" description="Disordered" evidence="1">
    <location>
        <begin position="60"/>
        <end position="79"/>
    </location>
</feature>
<feature type="compositionally biased region" description="Basic and acidic residues" evidence="1">
    <location>
        <begin position="68"/>
        <end position="77"/>
    </location>
</feature>
<dbReference type="InterPro" id="IPR055346">
    <property type="entry name" value="Fe-S_cluster_assembly_SufBD"/>
</dbReference>
<protein>
    <submittedName>
        <fullName evidence="3">SufD family Fe-S cluster assembly protein</fullName>
    </submittedName>
</protein>
<evidence type="ECO:0000259" key="2">
    <source>
        <dbReference type="Pfam" id="PF01458"/>
    </source>
</evidence>
<dbReference type="EMBL" id="RQGH01000005">
    <property type="protein sequence ID" value="TGL76545.1"/>
    <property type="molecule type" value="Genomic_DNA"/>
</dbReference>
<organism evidence="3 4">
    <name type="scientific">Leptospira jelokensis</name>
    <dbReference type="NCBI Taxonomy" id="2484931"/>
    <lineage>
        <taxon>Bacteria</taxon>
        <taxon>Pseudomonadati</taxon>
        <taxon>Spirochaetota</taxon>
        <taxon>Spirochaetia</taxon>
        <taxon>Leptospirales</taxon>
        <taxon>Leptospiraceae</taxon>
        <taxon>Leptospira</taxon>
    </lineage>
</organism>
<evidence type="ECO:0000313" key="3">
    <source>
        <dbReference type="EMBL" id="TGL76545.1"/>
    </source>
</evidence>
<evidence type="ECO:0000313" key="4">
    <source>
        <dbReference type="Proteomes" id="UP000297567"/>
    </source>
</evidence>
<proteinExistence type="predicted"/>
<dbReference type="Proteomes" id="UP000297567">
    <property type="component" value="Unassembled WGS sequence"/>
</dbReference>
<dbReference type="PANTHER" id="PTHR43575">
    <property type="entry name" value="PROTEIN ABCI7, CHLOROPLASTIC"/>
    <property type="match status" value="1"/>
</dbReference>